<proteinExistence type="predicted"/>
<reference evidence="1 2" key="1">
    <citation type="submission" date="2018-08" db="EMBL/GenBank/DDBJ databases">
        <title>A genome reference for cultivated species of the human gut microbiota.</title>
        <authorList>
            <person name="Zou Y."/>
            <person name="Xue W."/>
            <person name="Luo G."/>
        </authorList>
    </citation>
    <scope>NUCLEOTIDE SEQUENCE [LARGE SCALE GENOMIC DNA]</scope>
    <source>
        <strain evidence="1 2">AM35-14</strain>
    </source>
</reference>
<gene>
    <name evidence="1" type="ORF">DW839_30640</name>
</gene>
<name>A0A414AG84_9FIRM</name>
<evidence type="ECO:0000313" key="1">
    <source>
        <dbReference type="EMBL" id="RHC46886.1"/>
    </source>
</evidence>
<protein>
    <submittedName>
        <fullName evidence="1">Uncharacterized protein</fullName>
    </submittedName>
</protein>
<comment type="caution">
    <text evidence="1">The sequence shown here is derived from an EMBL/GenBank/DDBJ whole genome shotgun (WGS) entry which is preliminary data.</text>
</comment>
<dbReference type="AlphaFoldDB" id="A0A414AG84"/>
<sequence length="156" mass="18117">MPNIPINIESPVKYYDFTDQHGDVLATFKFVPTDLDIFERQQNVYRAFEDMWMELKETLDSKKKEELSLETINRYAKSLQDKFDYLFNADTSGFFKIASPFTPMENGDPWALVILESVQKIIEQETGKNFTEMESKAGKYTQPYNAGPGKYPFPVK</sequence>
<evidence type="ECO:0000313" key="2">
    <source>
        <dbReference type="Proteomes" id="UP000283975"/>
    </source>
</evidence>
<dbReference type="Proteomes" id="UP000283975">
    <property type="component" value="Unassembled WGS sequence"/>
</dbReference>
<accession>A0A414AG84</accession>
<dbReference type="EMBL" id="QSHZ01000059">
    <property type="protein sequence ID" value="RHC46886.1"/>
    <property type="molecule type" value="Genomic_DNA"/>
</dbReference>
<organism evidence="1 2">
    <name type="scientific">Enterocloster bolteae</name>
    <dbReference type="NCBI Taxonomy" id="208479"/>
    <lineage>
        <taxon>Bacteria</taxon>
        <taxon>Bacillati</taxon>
        <taxon>Bacillota</taxon>
        <taxon>Clostridia</taxon>
        <taxon>Lachnospirales</taxon>
        <taxon>Lachnospiraceae</taxon>
        <taxon>Enterocloster</taxon>
    </lineage>
</organism>